<evidence type="ECO:0000256" key="3">
    <source>
        <dbReference type="ARBA" id="ARBA00022837"/>
    </source>
</evidence>
<keyword evidence="9" id="KW-1185">Reference proteome</keyword>
<feature type="compositionally biased region" description="Low complexity" evidence="5">
    <location>
        <begin position="815"/>
        <end position="835"/>
    </location>
</feature>
<reference evidence="8 9" key="1">
    <citation type="submission" date="2019-01" db="EMBL/GenBank/DDBJ databases">
        <title>Halorientalis sp. F13-25 a new haloarchaeum isolated from hypersaline water.</title>
        <authorList>
            <person name="Ana D.-V."/>
            <person name="Cristina S.-P."/>
            <person name="Antonio V."/>
        </authorList>
    </citation>
    <scope>NUCLEOTIDE SEQUENCE [LARGE SCALE GENOMIC DNA]</scope>
    <source>
        <strain evidence="8 9">F13-25</strain>
    </source>
</reference>
<dbReference type="GO" id="GO:0007156">
    <property type="term" value="P:homophilic cell adhesion via plasma membrane adhesion molecules"/>
    <property type="evidence" value="ECO:0007669"/>
    <property type="project" value="InterPro"/>
</dbReference>
<feature type="region of interest" description="Disordered" evidence="5">
    <location>
        <begin position="789"/>
        <end position="835"/>
    </location>
</feature>
<feature type="domain" description="Cadherin" evidence="7">
    <location>
        <begin position="496"/>
        <end position="593"/>
    </location>
</feature>
<dbReference type="GO" id="GO:0045296">
    <property type="term" value="F:cadherin binding"/>
    <property type="evidence" value="ECO:0007669"/>
    <property type="project" value="TreeGrafter"/>
</dbReference>
<feature type="compositionally biased region" description="Low complexity" evidence="5">
    <location>
        <begin position="790"/>
        <end position="803"/>
    </location>
</feature>
<dbReference type="Gene3D" id="2.60.40.60">
    <property type="entry name" value="Cadherins"/>
    <property type="match status" value="2"/>
</dbReference>
<dbReference type="AlphaFoldDB" id="A0A498KX23"/>
<evidence type="ECO:0000256" key="5">
    <source>
        <dbReference type="SAM" id="MobiDB-lite"/>
    </source>
</evidence>
<evidence type="ECO:0000256" key="4">
    <source>
        <dbReference type="ARBA" id="ARBA00023136"/>
    </source>
</evidence>
<dbReference type="RefSeq" id="WP_129068124.1">
    <property type="nucleotide sequence ID" value="NZ_RDFA01000002.1"/>
</dbReference>
<dbReference type="Gene3D" id="2.130.10.130">
    <property type="entry name" value="Integrin alpha, N-terminal"/>
    <property type="match status" value="1"/>
</dbReference>
<evidence type="ECO:0000313" key="8">
    <source>
        <dbReference type="EMBL" id="RXK50162.1"/>
    </source>
</evidence>
<proteinExistence type="predicted"/>
<feature type="compositionally biased region" description="Basic and acidic residues" evidence="5">
    <location>
        <begin position="7"/>
        <end position="17"/>
    </location>
</feature>
<feature type="domain" description="Cadherin" evidence="7">
    <location>
        <begin position="388"/>
        <end position="504"/>
    </location>
</feature>
<dbReference type="EMBL" id="RDFA01000002">
    <property type="protein sequence ID" value="RXK50162.1"/>
    <property type="molecule type" value="Genomic_DNA"/>
</dbReference>
<dbReference type="InterPro" id="IPR039808">
    <property type="entry name" value="Cadherin"/>
</dbReference>
<comment type="caution">
    <text evidence="8">The sequence shown here is derived from an EMBL/GenBank/DDBJ whole genome shotgun (WGS) entry which is preliminary data.</text>
</comment>
<dbReference type="Proteomes" id="UP000289691">
    <property type="component" value="Unassembled WGS sequence"/>
</dbReference>
<dbReference type="PANTHER" id="PTHR24027:SF438">
    <property type="entry name" value="CADHERIN 23"/>
    <property type="match status" value="1"/>
</dbReference>
<dbReference type="InterPro" id="IPR002126">
    <property type="entry name" value="Cadherin-like_dom"/>
</dbReference>
<keyword evidence="3" id="KW-0106">Calcium</keyword>
<dbReference type="InterPro" id="IPR011635">
    <property type="entry name" value="CARDB"/>
</dbReference>
<dbReference type="SUPFAM" id="SSF69318">
    <property type="entry name" value="Integrin alpha N-terminal domain"/>
    <property type="match status" value="1"/>
</dbReference>
<evidence type="ECO:0000256" key="2">
    <source>
        <dbReference type="ARBA" id="ARBA00022737"/>
    </source>
</evidence>
<dbReference type="GO" id="GO:0016342">
    <property type="term" value="C:catenin complex"/>
    <property type="evidence" value="ECO:0007669"/>
    <property type="project" value="TreeGrafter"/>
</dbReference>
<feature type="transmembrane region" description="Helical" evidence="6">
    <location>
        <begin position="27"/>
        <end position="48"/>
    </location>
</feature>
<keyword evidence="6" id="KW-1133">Transmembrane helix</keyword>
<dbReference type="OrthoDB" id="308501at2157"/>
<dbReference type="SUPFAM" id="SSF49313">
    <property type="entry name" value="Cadherin-like"/>
    <property type="match status" value="2"/>
</dbReference>
<organism evidence="8 9">
    <name type="scientific">Halorientalis pallida</name>
    <dbReference type="NCBI Taxonomy" id="2479928"/>
    <lineage>
        <taxon>Archaea</taxon>
        <taxon>Methanobacteriati</taxon>
        <taxon>Methanobacteriota</taxon>
        <taxon>Stenosarchaea group</taxon>
        <taxon>Halobacteria</taxon>
        <taxon>Halobacteriales</taxon>
        <taxon>Haloarculaceae</taxon>
        <taxon>Halorientalis</taxon>
    </lineage>
</organism>
<dbReference type="SMART" id="SM00112">
    <property type="entry name" value="CA"/>
    <property type="match status" value="2"/>
</dbReference>
<keyword evidence="6" id="KW-0812">Transmembrane</keyword>
<evidence type="ECO:0000256" key="1">
    <source>
        <dbReference type="ARBA" id="ARBA00004370"/>
    </source>
</evidence>
<dbReference type="InterPro" id="IPR013783">
    <property type="entry name" value="Ig-like_fold"/>
</dbReference>
<dbReference type="PANTHER" id="PTHR24027">
    <property type="entry name" value="CADHERIN-23"/>
    <property type="match status" value="1"/>
</dbReference>
<sequence length="886" mass="90641">MTGRSGGGDHGENDDGRRSRRPVARRLVLAVALGVWLCLIVSATALAASGDYAERTGDDNPADGVDVTSTAATADVIAGDFDNDGDPDLLAYDGSAERYYENDGGRFVERSGDDNPFAGVGQAFGTRTGVFVTDVDGDDDADVIAFEPATDSLRWLENTDGQTYVERTGADNPFAGIDVSGSSGTVDAVVGDFDDDGDPDLLAYDGSAEHYYENDGGTFTERTKADSPFAGVQTAFWTRSTTLVRDFDDDGDDDVAWKNGTTAGWHYVERTDDGYVDRTSGSHPLSAVSASATDASLAAIAADFDADGAVELLADDGSQRYYDRGESDDFTAVSGDGNPFSGVDPAFGVYGTTLTVDADGDTDVDLLLAADDGLRYLERTGSPAPPAFGATGPFTVDETASVGTVVGDVDATAGEGGAPDTGVSYAITGGNGSTALAVDATTGAITVADADTLDHDSSRRLTLDVSADDGTETTTTTITVEVADATPSLDDRTLGSIDEDAPSGAAIGTVTATGDTTSVAYAITGGNPDRDGDGTPAFTLDERTGRLTVADADDVDHETADQERLTVTATDGTASATAVVGVTVKNVNEAPEAIDREFGVESGATLSVSAAAGLAATATDPDGDTLTASTVREPTSGTLRLRENGSFRYTPEGGFSGTDAFTYAVTDGNGATARATATITVEQVRDVAGSGSASFAVDLDAPSAPVATGEAATVMATVANTGSAAGTRSVTLSIDRIDRATEAVSLDAGESTTVTFEWVAGADDVGQRLVRIETGEDYESAYLVVEERTATPTDTATTRPATDSGAETDTEIRGPPAADTETATPAETEATGEPTTTLVETVDRPAADIAAPTTSRRATTTESGPGFGPAVTVLAVFTLLVWARRG</sequence>
<evidence type="ECO:0000259" key="7">
    <source>
        <dbReference type="PROSITE" id="PS50268"/>
    </source>
</evidence>
<dbReference type="Pfam" id="PF17963">
    <property type="entry name" value="Big_9"/>
    <property type="match status" value="1"/>
</dbReference>
<dbReference type="PROSITE" id="PS50268">
    <property type="entry name" value="CADHERIN_2"/>
    <property type="match status" value="2"/>
</dbReference>
<name>A0A498KX23_9EURY</name>
<keyword evidence="4 6" id="KW-0472">Membrane</keyword>
<dbReference type="GO" id="GO:0005509">
    <property type="term" value="F:calcium ion binding"/>
    <property type="evidence" value="ECO:0007669"/>
    <property type="project" value="InterPro"/>
</dbReference>
<comment type="subcellular location">
    <subcellularLocation>
        <location evidence="1">Membrane</location>
    </subcellularLocation>
</comment>
<dbReference type="GO" id="GO:0016477">
    <property type="term" value="P:cell migration"/>
    <property type="evidence" value="ECO:0007669"/>
    <property type="project" value="TreeGrafter"/>
</dbReference>
<dbReference type="InterPro" id="IPR028994">
    <property type="entry name" value="Integrin_alpha_N"/>
</dbReference>
<gene>
    <name evidence="8" type="ORF">EAF64_06265</name>
</gene>
<dbReference type="Gene3D" id="2.60.40.10">
    <property type="entry name" value="Immunoglobulins"/>
    <property type="match status" value="1"/>
</dbReference>
<evidence type="ECO:0000313" key="9">
    <source>
        <dbReference type="Proteomes" id="UP000289691"/>
    </source>
</evidence>
<accession>A0A498KX23</accession>
<dbReference type="Gene3D" id="2.60.40.2810">
    <property type="match status" value="1"/>
</dbReference>
<protein>
    <recommendedName>
        <fullName evidence="7">Cadherin domain-containing protein</fullName>
    </recommendedName>
</protein>
<dbReference type="Pfam" id="PF00028">
    <property type="entry name" value="Cadherin"/>
    <property type="match status" value="2"/>
</dbReference>
<dbReference type="GO" id="GO:0008013">
    <property type="term" value="F:beta-catenin binding"/>
    <property type="evidence" value="ECO:0007669"/>
    <property type="project" value="TreeGrafter"/>
</dbReference>
<dbReference type="CDD" id="cd11304">
    <property type="entry name" value="Cadherin_repeat"/>
    <property type="match status" value="2"/>
</dbReference>
<feature type="region of interest" description="Disordered" evidence="5">
    <location>
        <begin position="1"/>
        <end position="20"/>
    </location>
</feature>
<keyword evidence="2" id="KW-0677">Repeat</keyword>
<evidence type="ECO:0000256" key="6">
    <source>
        <dbReference type="SAM" id="Phobius"/>
    </source>
</evidence>
<dbReference type="InterPro" id="IPR015919">
    <property type="entry name" value="Cadherin-like_sf"/>
</dbReference>
<dbReference type="Pfam" id="PF07705">
    <property type="entry name" value="CARDB"/>
    <property type="match status" value="1"/>
</dbReference>